<dbReference type="PANTHER" id="PTHR36124">
    <property type="match status" value="1"/>
</dbReference>
<comment type="caution">
    <text evidence="3">The sequence shown here is derived from an EMBL/GenBank/DDBJ whole genome shotgun (WGS) entry which is preliminary data.</text>
</comment>
<dbReference type="GO" id="GO:0016491">
    <property type="term" value="F:oxidoreductase activity"/>
    <property type="evidence" value="ECO:0007669"/>
    <property type="project" value="InterPro"/>
</dbReference>
<evidence type="ECO:0000313" key="3">
    <source>
        <dbReference type="EMBL" id="KAG0256387.1"/>
    </source>
</evidence>
<dbReference type="AlphaFoldDB" id="A0A9P6Q1C2"/>
<proteinExistence type="predicted"/>
<evidence type="ECO:0000259" key="2">
    <source>
        <dbReference type="Pfam" id="PF09995"/>
    </source>
</evidence>
<reference evidence="3" key="1">
    <citation type="journal article" date="2020" name="Fungal Divers.">
        <title>Resolving the Mortierellaceae phylogeny through synthesis of multi-gene phylogenetics and phylogenomics.</title>
        <authorList>
            <person name="Vandepol N."/>
            <person name="Liber J."/>
            <person name="Desiro A."/>
            <person name="Na H."/>
            <person name="Kennedy M."/>
            <person name="Barry K."/>
            <person name="Grigoriev I.V."/>
            <person name="Miller A.N."/>
            <person name="O'Donnell K."/>
            <person name="Stajich J.E."/>
            <person name="Bonito G."/>
        </authorList>
    </citation>
    <scope>NUCLEOTIDE SEQUENCE</scope>
    <source>
        <strain evidence="3">KOD948</strain>
    </source>
</reference>
<gene>
    <name evidence="3" type="ORF">BG011_004584</name>
</gene>
<evidence type="ECO:0000256" key="1">
    <source>
        <dbReference type="SAM" id="MobiDB-lite"/>
    </source>
</evidence>
<dbReference type="InterPro" id="IPR018713">
    <property type="entry name" value="MPAB/Lcp_cat_dom"/>
</dbReference>
<dbReference type="Proteomes" id="UP000726737">
    <property type="component" value="Unassembled WGS sequence"/>
</dbReference>
<name>A0A9P6Q1C2_9FUNG</name>
<accession>A0A9P6Q1C2</accession>
<feature type="domain" description="ER-bound oxygenase mpaB/mpaB'/Rubber oxygenase catalytic" evidence="2">
    <location>
        <begin position="145"/>
        <end position="291"/>
    </location>
</feature>
<dbReference type="InterPro" id="IPR046366">
    <property type="entry name" value="MPAB"/>
</dbReference>
<dbReference type="PANTHER" id="PTHR36124:SF1">
    <property type="entry name" value="ER-BOUND OXYGENASE MPAB_MPAB'_RUBBER OXYGENASE CATALYTIC DOMAIN-CONTAINING PROTEIN"/>
    <property type="match status" value="1"/>
</dbReference>
<feature type="compositionally biased region" description="Acidic residues" evidence="1">
    <location>
        <begin position="134"/>
        <end position="143"/>
    </location>
</feature>
<sequence length="393" mass="45317">MVHVRRQRFRGIQQLLEKYPDPTLPLRNLKIAQEVWSRTIEYDFPFISDFSVEMSIFKACATPSISKILAATKQLTGDTHKRIDDTSLLLCELHDTPSRRVARALLIETTNPKTSKPVERLRRATDPSPNPLLDPEELQEQGNDEARTQATIDRINWIHSHYRIPQEDYTYNLALFILEVLDWIDRFEWRKTTDLEKNAVLAVWTATGEKLGIENIPSTVKDLREWTENYERVKMVYASWNPVVAESVIKLSQSTIPFPTPYGLVRRVLISFLPPRVCAALGYKAPATYMVWMTKTSFWLRSRFVRYFMLPRTVPLVRTALRAAKEEAPVDIKESAHEVDGVKSGGACPFSQGHKRYIPRFDYLQPSLYSKGYRIDELGPARFARKDPTKTSA</sequence>
<dbReference type="EMBL" id="JAAAJA010000301">
    <property type="protein sequence ID" value="KAG0256387.1"/>
    <property type="molecule type" value="Genomic_DNA"/>
</dbReference>
<dbReference type="Pfam" id="PF09995">
    <property type="entry name" value="MPAB_Lcp_cat"/>
    <property type="match status" value="1"/>
</dbReference>
<dbReference type="OrthoDB" id="545169at2759"/>
<feature type="compositionally biased region" description="Basic and acidic residues" evidence="1">
    <location>
        <begin position="116"/>
        <end position="125"/>
    </location>
</feature>
<protein>
    <recommendedName>
        <fullName evidence="2">ER-bound oxygenase mpaB/mpaB'/Rubber oxygenase catalytic domain-containing protein</fullName>
    </recommendedName>
</protein>
<organism evidence="3 4">
    <name type="scientific">Mortierella polycephala</name>
    <dbReference type="NCBI Taxonomy" id="41804"/>
    <lineage>
        <taxon>Eukaryota</taxon>
        <taxon>Fungi</taxon>
        <taxon>Fungi incertae sedis</taxon>
        <taxon>Mucoromycota</taxon>
        <taxon>Mortierellomycotina</taxon>
        <taxon>Mortierellomycetes</taxon>
        <taxon>Mortierellales</taxon>
        <taxon>Mortierellaceae</taxon>
        <taxon>Mortierella</taxon>
    </lineage>
</organism>
<evidence type="ECO:0000313" key="4">
    <source>
        <dbReference type="Proteomes" id="UP000726737"/>
    </source>
</evidence>
<keyword evidence="4" id="KW-1185">Reference proteome</keyword>
<feature type="region of interest" description="Disordered" evidence="1">
    <location>
        <begin position="116"/>
        <end position="145"/>
    </location>
</feature>